<feature type="transmembrane region" description="Helical" evidence="8">
    <location>
        <begin position="479"/>
        <end position="499"/>
    </location>
</feature>
<dbReference type="Pfam" id="PF01032">
    <property type="entry name" value="FecCD"/>
    <property type="match status" value="2"/>
</dbReference>
<feature type="transmembrane region" description="Helical" evidence="8">
    <location>
        <begin position="633"/>
        <end position="653"/>
    </location>
</feature>
<dbReference type="CDD" id="cd06550">
    <property type="entry name" value="TM_ABC_iron-siderophores_like"/>
    <property type="match status" value="2"/>
</dbReference>
<keyword evidence="4" id="KW-1003">Cell membrane</keyword>
<feature type="transmembrane region" description="Helical" evidence="8">
    <location>
        <begin position="563"/>
        <end position="580"/>
    </location>
</feature>
<dbReference type="NCBIfam" id="NF007866">
    <property type="entry name" value="PRK10577.1-2"/>
    <property type="match status" value="1"/>
</dbReference>
<feature type="transmembrane region" description="Helical" evidence="8">
    <location>
        <begin position="192"/>
        <end position="210"/>
    </location>
</feature>
<feature type="transmembrane region" description="Helical" evidence="8">
    <location>
        <begin position="391"/>
        <end position="411"/>
    </location>
</feature>
<comment type="subcellular location">
    <subcellularLocation>
        <location evidence="1">Cell membrane</location>
        <topology evidence="1">Multi-pass membrane protein</topology>
    </subcellularLocation>
</comment>
<feature type="transmembrane region" description="Helical" evidence="8">
    <location>
        <begin position="586"/>
        <end position="603"/>
    </location>
</feature>
<evidence type="ECO:0000313" key="10">
    <source>
        <dbReference type="Proteomes" id="UP000627464"/>
    </source>
</evidence>
<keyword evidence="3" id="KW-0813">Transport</keyword>
<feature type="transmembrane region" description="Helical" evidence="8">
    <location>
        <begin position="350"/>
        <end position="371"/>
    </location>
</feature>
<dbReference type="PANTHER" id="PTHR30472:SF37">
    <property type="entry name" value="FE(3+) DICITRATE TRANSPORT SYSTEM PERMEASE PROTEIN FECD-RELATED"/>
    <property type="match status" value="1"/>
</dbReference>
<dbReference type="InterPro" id="IPR000522">
    <property type="entry name" value="ABC_transptr_permease_BtuC"/>
</dbReference>
<proteinExistence type="inferred from homology"/>
<feature type="transmembrane region" description="Helical" evidence="8">
    <location>
        <begin position="423"/>
        <end position="442"/>
    </location>
</feature>
<dbReference type="Gene3D" id="1.10.3470.10">
    <property type="entry name" value="ABC transporter involved in vitamin B12 uptake, BtuC"/>
    <property type="match status" value="2"/>
</dbReference>
<dbReference type="PANTHER" id="PTHR30472">
    <property type="entry name" value="FERRIC ENTEROBACTIN TRANSPORT SYSTEM PERMEASE PROTEIN"/>
    <property type="match status" value="1"/>
</dbReference>
<evidence type="ECO:0000256" key="2">
    <source>
        <dbReference type="ARBA" id="ARBA00007935"/>
    </source>
</evidence>
<sequence length="660" mass="71087">MIPLTYSRSYVILSVLLLLGSGLFFMYNITLMPLSDLLMAAWSPDHNAYQQLIFHYSTLPRLSVSLLAGAALSLAGFIFQQVLRNPLAEPATLGISAGAWLALVICGLWFPVVLIPGREWAAFVGSAFTLSLVMLLAKRRESSPLSLILGGMVVTLFFSSVSAVLVLFNHAALMDLFLWQTGSLVQNDWLTARWLAAQLAIALLLLVMLIRPLNLLSLNEPTAQSLGLSVRYARLLLLLLAVWLSSMVVSRIGVISFIGLAAPAAVRLTGIRRLSARLILVPVTGALMLTFADLLVQTLSQAVNTEIPTGLATALTGAPLLLILIPRLRERHYAVSSSLVPRRVRSPVKLLVLMSVLLLLMTWLALAFGRLPGGWSWSVGEPLQNLMTWRAPRVLAAIASGAMLAIAGTLMQRMTANAMASPEVLGISSGSAFGVVILFMFTGTLSPAALLLAATAGALATLAMIVALSRKAHFSPERVLLTGMATGTACNAVTALYIAGGDDRSLLLLNWMAGSTYRVTPAEVGPALMILLVSLLILPLLVRWLDRFPLGEVVMRSTGMSVSYSRLIILLLAALLSASATLLTGPLSFVGLIAPHLVVMIGFQRGFSRLLASALMGAMLLLFADWIGRNLIYPWQIPAGLCATFIGSPYFMYMMRRQNR</sequence>
<accession>A0ABQ1G1L3</accession>
<dbReference type="InterPro" id="IPR037294">
    <property type="entry name" value="ABC_BtuC-like"/>
</dbReference>
<dbReference type="Proteomes" id="UP000627464">
    <property type="component" value="Unassembled WGS sequence"/>
</dbReference>
<keyword evidence="5 8" id="KW-0812">Transmembrane</keyword>
<reference evidence="10" key="1">
    <citation type="journal article" date="2019" name="Int. J. Syst. Evol. Microbiol.">
        <title>The Global Catalogue of Microorganisms (GCM) 10K type strain sequencing project: providing services to taxonomists for standard genome sequencing and annotation.</title>
        <authorList>
            <consortium name="The Broad Institute Genomics Platform"/>
            <consortium name="The Broad Institute Genome Sequencing Center for Infectious Disease"/>
            <person name="Wu L."/>
            <person name="Ma J."/>
        </authorList>
    </citation>
    <scope>NUCLEOTIDE SEQUENCE [LARGE SCALE GENOMIC DNA]</scope>
    <source>
        <strain evidence="10">CGMCC 1.12806</strain>
    </source>
</reference>
<evidence type="ECO:0000256" key="5">
    <source>
        <dbReference type="ARBA" id="ARBA00022692"/>
    </source>
</evidence>
<evidence type="ECO:0000256" key="1">
    <source>
        <dbReference type="ARBA" id="ARBA00004651"/>
    </source>
</evidence>
<evidence type="ECO:0000256" key="3">
    <source>
        <dbReference type="ARBA" id="ARBA00022448"/>
    </source>
</evidence>
<feature type="transmembrane region" description="Helical" evidence="8">
    <location>
        <begin position="120"/>
        <end position="137"/>
    </location>
</feature>
<evidence type="ECO:0000256" key="8">
    <source>
        <dbReference type="SAM" id="Phobius"/>
    </source>
</evidence>
<keyword evidence="7 8" id="KW-0472">Membrane</keyword>
<feature type="transmembrane region" description="Helical" evidence="8">
    <location>
        <begin position="248"/>
        <end position="266"/>
    </location>
</feature>
<organism evidence="9 10">
    <name type="scientific">Hafnia psychrotolerans</name>
    <dbReference type="NCBI Taxonomy" id="1477018"/>
    <lineage>
        <taxon>Bacteria</taxon>
        <taxon>Pseudomonadati</taxon>
        <taxon>Pseudomonadota</taxon>
        <taxon>Gammaproteobacteria</taxon>
        <taxon>Enterobacterales</taxon>
        <taxon>Hafniaceae</taxon>
        <taxon>Hafnia</taxon>
    </lineage>
</organism>
<evidence type="ECO:0000313" key="9">
    <source>
        <dbReference type="EMBL" id="GGA35309.1"/>
    </source>
</evidence>
<feature type="transmembrane region" description="Helical" evidence="8">
    <location>
        <begin position="62"/>
        <end position="79"/>
    </location>
</feature>
<feature type="transmembrane region" description="Helical" evidence="8">
    <location>
        <begin position="91"/>
        <end position="114"/>
    </location>
</feature>
<dbReference type="SUPFAM" id="SSF81345">
    <property type="entry name" value="ABC transporter involved in vitamin B12 uptake, BtuC"/>
    <property type="match status" value="2"/>
</dbReference>
<comment type="caution">
    <text evidence="9">The sequence shown here is derived from an EMBL/GenBank/DDBJ whole genome shotgun (WGS) entry which is preliminary data.</text>
</comment>
<feature type="transmembrane region" description="Helical" evidence="8">
    <location>
        <begin position="9"/>
        <end position="29"/>
    </location>
</feature>
<name>A0ABQ1G1L3_9GAMM</name>
<evidence type="ECO:0000256" key="7">
    <source>
        <dbReference type="ARBA" id="ARBA00023136"/>
    </source>
</evidence>
<feature type="transmembrane region" description="Helical" evidence="8">
    <location>
        <begin position="519"/>
        <end position="542"/>
    </location>
</feature>
<feature type="transmembrane region" description="Helical" evidence="8">
    <location>
        <begin position="278"/>
        <end position="299"/>
    </location>
</feature>
<feature type="transmembrane region" description="Helical" evidence="8">
    <location>
        <begin position="610"/>
        <end position="627"/>
    </location>
</feature>
<keyword evidence="10" id="KW-1185">Reference proteome</keyword>
<protein>
    <submittedName>
        <fullName evidence="9">Fe3+-hydroxamate ABC transporter permease FhuB</fullName>
    </submittedName>
</protein>
<dbReference type="EMBL" id="BMFZ01000002">
    <property type="protein sequence ID" value="GGA35309.1"/>
    <property type="molecule type" value="Genomic_DNA"/>
</dbReference>
<comment type="similarity">
    <text evidence="2">Belongs to the binding-protein-dependent transport system permease family. FecCD subfamily.</text>
</comment>
<dbReference type="RefSeq" id="WP_188470616.1">
    <property type="nucleotide sequence ID" value="NZ_BMFZ01000002.1"/>
</dbReference>
<gene>
    <name evidence="9" type="primary">fhuB</name>
    <name evidence="9" type="ORF">GCM10011328_07620</name>
</gene>
<keyword evidence="6 8" id="KW-1133">Transmembrane helix</keyword>
<feature type="transmembrane region" description="Helical" evidence="8">
    <location>
        <begin position="311"/>
        <end position="329"/>
    </location>
</feature>
<evidence type="ECO:0000256" key="4">
    <source>
        <dbReference type="ARBA" id="ARBA00022475"/>
    </source>
</evidence>
<feature type="transmembrane region" description="Helical" evidence="8">
    <location>
        <begin position="448"/>
        <end position="467"/>
    </location>
</feature>
<evidence type="ECO:0000256" key="6">
    <source>
        <dbReference type="ARBA" id="ARBA00022989"/>
    </source>
</evidence>
<feature type="transmembrane region" description="Helical" evidence="8">
    <location>
        <begin position="149"/>
        <end position="172"/>
    </location>
</feature>